<protein>
    <recommendedName>
        <fullName evidence="1">RNA helicase</fullName>
        <ecNumber evidence="1">3.6.4.13</ecNumber>
    </recommendedName>
</protein>
<dbReference type="EC" id="3.6.4.13" evidence="1"/>
<dbReference type="Pfam" id="PF04408">
    <property type="entry name" value="WHD_HA2"/>
    <property type="match status" value="1"/>
</dbReference>
<dbReference type="CDD" id="cd18791">
    <property type="entry name" value="SF2_C_RHA"/>
    <property type="match status" value="1"/>
</dbReference>
<sequence>MAPKKKQQKQKASSSSSSKGKPASSTGPKLQLSAENENRLRRLLINSGRSAPSSAPSEDSLSKEQKAKRLRSVYEKLSCDGFKDDQIELALSTLKENSTYEAALDWLCLNIPGNELPLKFSSGSSLYTSGGSVGVISTAREDWVSSRDPPEHIVEEKAEIPLKIKERKDDEKLDSVQRSQADWIRQYMEQQEEDESDSWETYSMDNDQRRSFCVIVQGFWNLDMMVVEPRSNYESIVEDYHAARLQAANAKDRGDKKIQEEAGLIIRNLKQEISALGLSVDVLESGYVSSSHRASNDVVSDPAPSDNSAGNTVNICNIESDTAITEFSVEVDQKGVGSSCSPEYSTDTAVSTPMQNGDALERESSDVELGDFFLEDGSTSDQILAPEILELQKKEKMKELSSGKNIEKMEGIWKKVRSTIHEIHHGINCYLSQFDGRISSAYFTASILMRSKKDSKGCSSPTLPKIRMGSAKYDKVLGNGHNSGYSISILRKASGRGKSRKAGGLTTIQLPSQDESFNTPESGDTLSEDSCLCSKWCHLQPIQDSQNRVAAYALHCLFPDLPVQLALSEPYASMVLKWKEVNPPVVMLLKLTGDLLTSVRDKHEDRRAGFVDSLLNSDKAEHIVEADVMDSAHQEKIQMPCIVEDITGGTSQNADSVSGNVHAHSIYLKKEQERKKEMKKYKVMLQSRSSLPIAEVKDDILHLLEENNVVVISGETGCGKTTQVPQYILDNMIEAGCGGRCNIVCTQPRRIAAISVAERVADERCESSPGSNDSLVGYQVRLDSARNERTKLLFCTTGILLRMISGNKDLADISHVIVDEVHERSLLGDFLLIVLKNMIEKQSACSKSKLKVILMSATVDSRMFSQYFGNCPVVTAQGRTHPVSTQFLEDIHEKLNYRLASDSPASINYGISGVEKSAPVGNRRGKKNLVLSGWGDESILSEEIINPYYVKSDYLNYSEQTRQNLRRLNEDNIDYDLLEDLVRHIDETYAEGAILVFLPGVAEINMLLDKLSASHRFGGNSSEWLLPLHSSIAPEDQKKVFQKPPDNIRKVIVATNIAETSITIDDVVYVVDCGKHKENRYNPHKHASLIAVLLLLMNSSVTWILLYADWISQANARQRRGRAGRVKPGICFCLYTRHRYEKLMRPYQIPEMMRMPLALEPPREEAIASAVSSLYEVGAIEGNEELTPLGYHLAKLPVDVLIGKMMLYGGIFGCLSPILTISAFLSYKSPFVYPKDEVLMADSIIFSFDSLIEVTISYVLYTLQRENVERAKLALLAYQSDGVKAAQKFCSSHFLSSSVMYMIRDMRIQFGTLLADIGLINIPKFGWRKKEKLDNWLSDLSQPFNQYSSHSVVVKVHMQAILCAGLYPNVATIEGGNTGARPVWYDGKREVSIHPSSVNSSHKTFKYPFLVFLEKVETTKVYLRDTTIVSPYCILLFGGSINIQHQTGLIVVDNWLKMAAPAQTAVLFKELRFTLHSILKELIRKPQSSTVVDNEVIRSIVHLLLEEDKPTKRVRTIPNLKIHLSSLNSPHRNNQEWDSGNWTSGCVRRVSLSCEGNNGTTNGGREEDGFLRLSRMKMSGYSDRWSSTEDRCEGRCLSNCSCIAYGFDVGIRCMLRSGTLIDIHKFPSGSRGSDLFIRVANSELGSKKDSTKIIIIVVVVVVVIVSICTFFSWKWMAKRRGSSGYLAKKKIFLALLALYYEDCLPEVLHLLFSIVDWFFAVIFAF</sequence>
<comment type="similarity">
    <text evidence="7">Belongs to the DExH box helicase family.</text>
</comment>
<dbReference type="InterPro" id="IPR011545">
    <property type="entry name" value="DEAD/DEAH_box_helicase_dom"/>
</dbReference>
<dbReference type="InterPro" id="IPR059023">
    <property type="entry name" value="RNA_hel_CTD"/>
</dbReference>
<evidence type="ECO:0000256" key="7">
    <source>
        <dbReference type="ARBA" id="ARBA00060772"/>
    </source>
</evidence>
<feature type="region of interest" description="Disordered" evidence="8">
    <location>
        <begin position="336"/>
        <end position="356"/>
    </location>
</feature>
<feature type="compositionally biased region" description="Polar residues" evidence="8">
    <location>
        <begin position="506"/>
        <end position="522"/>
    </location>
</feature>
<dbReference type="InterPro" id="IPR014001">
    <property type="entry name" value="Helicase_ATP-bd"/>
</dbReference>
<dbReference type="Gene3D" id="1.20.120.1080">
    <property type="match status" value="1"/>
</dbReference>
<evidence type="ECO:0000259" key="11">
    <source>
        <dbReference type="PROSITE" id="PS51192"/>
    </source>
</evidence>
<accession>A0ABR0XD18</accession>
<dbReference type="PANTHER" id="PTHR18934">
    <property type="entry name" value="ATP-DEPENDENT RNA HELICASE"/>
    <property type="match status" value="1"/>
</dbReference>
<feature type="compositionally biased region" description="Low complexity" evidence="8">
    <location>
        <begin position="10"/>
        <end position="29"/>
    </location>
</feature>
<evidence type="ECO:0000256" key="4">
    <source>
        <dbReference type="ARBA" id="ARBA00022806"/>
    </source>
</evidence>
<reference evidence="13 14" key="1">
    <citation type="journal article" date="2021" name="Comput. Struct. Biotechnol. J.">
        <title>De novo genome assembly of the potent medicinal plant Rehmannia glutinosa using nanopore technology.</title>
        <authorList>
            <person name="Ma L."/>
            <person name="Dong C."/>
            <person name="Song C."/>
            <person name="Wang X."/>
            <person name="Zheng X."/>
            <person name="Niu Y."/>
            <person name="Chen S."/>
            <person name="Feng W."/>
        </authorList>
    </citation>
    <scope>NUCLEOTIDE SEQUENCE [LARGE SCALE GENOMIC DNA]</scope>
    <source>
        <strain evidence="13">DH-2019</strain>
    </source>
</reference>
<evidence type="ECO:0000256" key="2">
    <source>
        <dbReference type="ARBA" id="ARBA00022741"/>
    </source>
</evidence>
<feature type="region of interest" description="Disordered" evidence="8">
    <location>
        <begin position="498"/>
        <end position="522"/>
    </location>
</feature>
<keyword evidence="3" id="KW-0378">Hydrolase</keyword>
<dbReference type="InterPro" id="IPR027417">
    <property type="entry name" value="P-loop_NTPase"/>
</dbReference>
<evidence type="ECO:0000256" key="8">
    <source>
        <dbReference type="SAM" id="MobiDB-lite"/>
    </source>
</evidence>
<dbReference type="PROSITE" id="PS50948">
    <property type="entry name" value="PAN"/>
    <property type="match status" value="1"/>
</dbReference>
<keyword evidence="4" id="KW-0347">Helicase</keyword>
<dbReference type="InterPro" id="IPR007502">
    <property type="entry name" value="Helicase-assoc_dom"/>
</dbReference>
<evidence type="ECO:0000256" key="5">
    <source>
        <dbReference type="ARBA" id="ARBA00022840"/>
    </source>
</evidence>
<evidence type="ECO:0000259" key="12">
    <source>
        <dbReference type="PROSITE" id="PS51194"/>
    </source>
</evidence>
<dbReference type="SMART" id="SM00847">
    <property type="entry name" value="HA2"/>
    <property type="match status" value="1"/>
</dbReference>
<comment type="catalytic activity">
    <reaction evidence="6">
        <text>ATP + H2O = ADP + phosphate + H(+)</text>
        <dbReference type="Rhea" id="RHEA:13065"/>
        <dbReference type="ChEBI" id="CHEBI:15377"/>
        <dbReference type="ChEBI" id="CHEBI:15378"/>
        <dbReference type="ChEBI" id="CHEBI:30616"/>
        <dbReference type="ChEBI" id="CHEBI:43474"/>
        <dbReference type="ChEBI" id="CHEBI:456216"/>
        <dbReference type="EC" id="3.6.4.13"/>
    </reaction>
</comment>
<dbReference type="CDD" id="cd01098">
    <property type="entry name" value="PAN_AP_plant"/>
    <property type="match status" value="1"/>
</dbReference>
<dbReference type="Gene3D" id="3.40.50.300">
    <property type="entry name" value="P-loop containing nucleotide triphosphate hydrolases"/>
    <property type="match status" value="2"/>
</dbReference>
<dbReference type="Proteomes" id="UP001318860">
    <property type="component" value="Unassembled WGS sequence"/>
</dbReference>
<dbReference type="Pfam" id="PF26026">
    <property type="entry name" value="RNA_hel_CTD"/>
    <property type="match status" value="1"/>
</dbReference>
<dbReference type="Pfam" id="PF00270">
    <property type="entry name" value="DEAD"/>
    <property type="match status" value="1"/>
</dbReference>
<feature type="domain" description="Helicase ATP-binding" evidence="11">
    <location>
        <begin position="701"/>
        <end position="877"/>
    </location>
</feature>
<keyword evidence="9" id="KW-0472">Membrane</keyword>
<dbReference type="SMART" id="SM00473">
    <property type="entry name" value="PAN_AP"/>
    <property type="match status" value="1"/>
</dbReference>
<feature type="transmembrane region" description="Helical" evidence="9">
    <location>
        <begin position="1205"/>
        <end position="1224"/>
    </location>
</feature>
<feature type="transmembrane region" description="Helical" evidence="9">
    <location>
        <begin position="1089"/>
        <end position="1110"/>
    </location>
</feature>
<dbReference type="Pfam" id="PF21010">
    <property type="entry name" value="HA2_C"/>
    <property type="match status" value="1"/>
</dbReference>
<keyword evidence="14" id="KW-1185">Reference proteome</keyword>
<keyword evidence="5" id="KW-0067">ATP-binding</keyword>
<evidence type="ECO:0000256" key="6">
    <source>
        <dbReference type="ARBA" id="ARBA00047984"/>
    </source>
</evidence>
<dbReference type="Pfam" id="PF24899">
    <property type="entry name" value="UBA_DHX29"/>
    <property type="match status" value="1"/>
</dbReference>
<evidence type="ECO:0000256" key="9">
    <source>
        <dbReference type="SAM" id="Phobius"/>
    </source>
</evidence>
<dbReference type="PROSITE" id="PS51192">
    <property type="entry name" value="HELICASE_ATP_BIND_1"/>
    <property type="match status" value="1"/>
</dbReference>
<dbReference type="SMART" id="SM00490">
    <property type="entry name" value="HELICc"/>
    <property type="match status" value="1"/>
</dbReference>
<dbReference type="EMBL" id="JABTTQ020000005">
    <property type="protein sequence ID" value="KAK6157026.1"/>
    <property type="molecule type" value="Genomic_DNA"/>
</dbReference>
<dbReference type="Pfam" id="PF00271">
    <property type="entry name" value="Helicase_C"/>
    <property type="match status" value="1"/>
</dbReference>
<comment type="caution">
    <text evidence="13">The sequence shown here is derived from an EMBL/GenBank/DDBJ whole genome shotgun (WGS) entry which is preliminary data.</text>
</comment>
<evidence type="ECO:0000313" key="13">
    <source>
        <dbReference type="EMBL" id="KAK6157026.1"/>
    </source>
</evidence>
<proteinExistence type="inferred from homology"/>
<dbReference type="InterPro" id="IPR001650">
    <property type="entry name" value="Helicase_C-like"/>
</dbReference>
<keyword evidence="9" id="KW-1133">Transmembrane helix</keyword>
<dbReference type="Pfam" id="PF07717">
    <property type="entry name" value="OB_NTP_bind"/>
    <property type="match status" value="1"/>
</dbReference>
<dbReference type="InterPro" id="IPR056890">
    <property type="entry name" value="UBA_DHX29-like"/>
</dbReference>
<organism evidence="13 14">
    <name type="scientific">Rehmannia glutinosa</name>
    <name type="common">Chinese foxglove</name>
    <dbReference type="NCBI Taxonomy" id="99300"/>
    <lineage>
        <taxon>Eukaryota</taxon>
        <taxon>Viridiplantae</taxon>
        <taxon>Streptophyta</taxon>
        <taxon>Embryophyta</taxon>
        <taxon>Tracheophyta</taxon>
        <taxon>Spermatophyta</taxon>
        <taxon>Magnoliopsida</taxon>
        <taxon>eudicotyledons</taxon>
        <taxon>Gunneridae</taxon>
        <taxon>Pentapetalae</taxon>
        <taxon>asterids</taxon>
        <taxon>lamiids</taxon>
        <taxon>Lamiales</taxon>
        <taxon>Orobanchaceae</taxon>
        <taxon>Rehmannieae</taxon>
        <taxon>Rehmannia</taxon>
    </lineage>
</organism>
<dbReference type="PANTHER" id="PTHR18934:SF246">
    <property type="entry name" value="DEXH-BOX ATP-DEPENDENT RNA HELICASE DEXH4, CHLOROPLASTIC-RELATED"/>
    <property type="match status" value="1"/>
</dbReference>
<dbReference type="InterPro" id="IPR002464">
    <property type="entry name" value="DNA/RNA_helicase_DEAH_CS"/>
</dbReference>
<feature type="transmembrane region" description="Helical" evidence="9">
    <location>
        <begin position="1653"/>
        <end position="1673"/>
    </location>
</feature>
<evidence type="ECO:0000256" key="3">
    <source>
        <dbReference type="ARBA" id="ARBA00022801"/>
    </source>
</evidence>
<keyword evidence="2" id="KW-0547">Nucleotide-binding</keyword>
<evidence type="ECO:0000313" key="14">
    <source>
        <dbReference type="Proteomes" id="UP001318860"/>
    </source>
</evidence>
<keyword evidence="9" id="KW-0812">Transmembrane</keyword>
<feature type="compositionally biased region" description="Polar residues" evidence="8">
    <location>
        <begin position="336"/>
        <end position="355"/>
    </location>
</feature>
<dbReference type="Pfam" id="PF08276">
    <property type="entry name" value="PAN_2"/>
    <property type="match status" value="1"/>
</dbReference>
<dbReference type="PROSITE" id="PS00690">
    <property type="entry name" value="DEAH_ATP_HELICASE"/>
    <property type="match status" value="1"/>
</dbReference>
<name>A0ABR0XD18_REHGL</name>
<dbReference type="CDD" id="cd17917">
    <property type="entry name" value="DEXHc_RHA-like"/>
    <property type="match status" value="1"/>
</dbReference>
<feature type="compositionally biased region" description="Polar residues" evidence="8">
    <location>
        <begin position="47"/>
        <end position="59"/>
    </location>
</feature>
<evidence type="ECO:0000259" key="10">
    <source>
        <dbReference type="PROSITE" id="PS50948"/>
    </source>
</evidence>
<feature type="region of interest" description="Disordered" evidence="8">
    <location>
        <begin position="1"/>
        <end position="66"/>
    </location>
</feature>
<dbReference type="SUPFAM" id="SSF52540">
    <property type="entry name" value="P-loop containing nucleoside triphosphate hydrolases"/>
    <property type="match status" value="1"/>
</dbReference>
<feature type="domain" description="Helicase C-terminal" evidence="12">
    <location>
        <begin position="977"/>
        <end position="1168"/>
    </location>
</feature>
<feature type="domain" description="Apple" evidence="10">
    <location>
        <begin position="1554"/>
        <end position="1640"/>
    </location>
</feature>
<gene>
    <name evidence="13" type="ORF">DH2020_011274</name>
</gene>
<dbReference type="InterPro" id="IPR048333">
    <property type="entry name" value="HA2_WH"/>
</dbReference>
<dbReference type="SMART" id="SM00487">
    <property type="entry name" value="DEXDc"/>
    <property type="match status" value="1"/>
</dbReference>
<dbReference type="PROSITE" id="PS51194">
    <property type="entry name" value="HELICASE_CTER"/>
    <property type="match status" value="1"/>
</dbReference>
<evidence type="ECO:0000256" key="1">
    <source>
        <dbReference type="ARBA" id="ARBA00012552"/>
    </source>
</evidence>
<dbReference type="InterPro" id="IPR003609">
    <property type="entry name" value="Pan_app"/>
</dbReference>
<dbReference type="InterPro" id="IPR011709">
    <property type="entry name" value="DEAD-box_helicase_OB_fold"/>
</dbReference>